<protein>
    <submittedName>
        <fullName evidence="2">Uncharacterized protein</fullName>
    </submittedName>
</protein>
<proteinExistence type="predicted"/>
<evidence type="ECO:0000256" key="1">
    <source>
        <dbReference type="SAM" id="MobiDB-lite"/>
    </source>
</evidence>
<evidence type="ECO:0000313" key="3">
    <source>
        <dbReference type="Proteomes" id="UP000823674"/>
    </source>
</evidence>
<dbReference type="Proteomes" id="UP000823674">
    <property type="component" value="Chromosome A06"/>
</dbReference>
<sequence>MEPTAAKAAVAEYGNRDEAAVKEKQKRLNGDGMASRSWSFSDPESRRKRRVAAYKVLLS</sequence>
<dbReference type="EMBL" id="JADBGQ010000006">
    <property type="protein sequence ID" value="KAG5391878.1"/>
    <property type="molecule type" value="Genomic_DNA"/>
</dbReference>
<dbReference type="Pfam" id="PF12023">
    <property type="entry name" value="DUF3511"/>
    <property type="match status" value="1"/>
</dbReference>
<evidence type="ECO:0000313" key="2">
    <source>
        <dbReference type="EMBL" id="KAG5391878.1"/>
    </source>
</evidence>
<accession>A0ABQ7LZ82</accession>
<name>A0ABQ7LZ82_BRACM</name>
<keyword evidence="3" id="KW-1185">Reference proteome</keyword>
<feature type="compositionally biased region" description="Basic and acidic residues" evidence="1">
    <location>
        <begin position="18"/>
        <end position="29"/>
    </location>
</feature>
<reference evidence="2 3" key="1">
    <citation type="submission" date="2021-03" db="EMBL/GenBank/DDBJ databases">
        <authorList>
            <person name="King G.J."/>
            <person name="Bancroft I."/>
            <person name="Baten A."/>
            <person name="Bloomfield J."/>
            <person name="Borpatragohain P."/>
            <person name="He Z."/>
            <person name="Irish N."/>
            <person name="Irwin J."/>
            <person name="Liu K."/>
            <person name="Mauleon R.P."/>
            <person name="Moore J."/>
            <person name="Morris R."/>
            <person name="Ostergaard L."/>
            <person name="Wang B."/>
            <person name="Wells R."/>
        </authorList>
    </citation>
    <scope>NUCLEOTIDE SEQUENCE [LARGE SCALE GENOMIC DNA]</scope>
    <source>
        <strain evidence="2">R-o-18</strain>
        <tissue evidence="2">Leaf</tissue>
    </source>
</reference>
<dbReference type="InterPro" id="IPR021899">
    <property type="entry name" value="DUF3511"/>
</dbReference>
<organism evidence="2 3">
    <name type="scientific">Brassica rapa subsp. trilocularis</name>
    <dbReference type="NCBI Taxonomy" id="1813537"/>
    <lineage>
        <taxon>Eukaryota</taxon>
        <taxon>Viridiplantae</taxon>
        <taxon>Streptophyta</taxon>
        <taxon>Embryophyta</taxon>
        <taxon>Tracheophyta</taxon>
        <taxon>Spermatophyta</taxon>
        <taxon>Magnoliopsida</taxon>
        <taxon>eudicotyledons</taxon>
        <taxon>Gunneridae</taxon>
        <taxon>Pentapetalae</taxon>
        <taxon>rosids</taxon>
        <taxon>malvids</taxon>
        <taxon>Brassicales</taxon>
        <taxon>Brassicaceae</taxon>
        <taxon>Brassiceae</taxon>
        <taxon>Brassica</taxon>
    </lineage>
</organism>
<feature type="region of interest" description="Disordered" evidence="1">
    <location>
        <begin position="18"/>
        <end position="43"/>
    </location>
</feature>
<gene>
    <name evidence="2" type="primary">A06g500830.1_BraROA</name>
    <name evidence="2" type="ORF">IGI04_021841</name>
</gene>
<comment type="caution">
    <text evidence="2">The sequence shown here is derived from an EMBL/GenBank/DDBJ whole genome shotgun (WGS) entry which is preliminary data.</text>
</comment>